<dbReference type="PANTHER" id="PTHR47331">
    <property type="entry name" value="PHD-TYPE DOMAIN-CONTAINING PROTEIN"/>
    <property type="match status" value="1"/>
</dbReference>
<dbReference type="Proteomes" id="UP001249851">
    <property type="component" value="Unassembled WGS sequence"/>
</dbReference>
<keyword evidence="4" id="KW-1185">Reference proteome</keyword>
<dbReference type="InterPro" id="IPR001878">
    <property type="entry name" value="Znf_CCHC"/>
</dbReference>
<dbReference type="GO" id="GO:0003964">
    <property type="term" value="F:RNA-directed DNA polymerase activity"/>
    <property type="evidence" value="ECO:0007669"/>
    <property type="project" value="UniProtKB-KW"/>
</dbReference>
<comment type="caution">
    <text evidence="3">The sequence shown here is derived from an EMBL/GenBank/DDBJ whole genome shotgun (WGS) entry which is preliminary data.</text>
</comment>
<keyword evidence="3" id="KW-0695">RNA-directed DNA polymerase</keyword>
<dbReference type="InterPro" id="IPR043502">
    <property type="entry name" value="DNA/RNA_pol_sf"/>
</dbReference>
<organism evidence="3 4">
    <name type="scientific">Acropora cervicornis</name>
    <name type="common">Staghorn coral</name>
    <dbReference type="NCBI Taxonomy" id="6130"/>
    <lineage>
        <taxon>Eukaryota</taxon>
        <taxon>Metazoa</taxon>
        <taxon>Cnidaria</taxon>
        <taxon>Anthozoa</taxon>
        <taxon>Hexacorallia</taxon>
        <taxon>Scleractinia</taxon>
        <taxon>Astrocoeniina</taxon>
        <taxon>Acroporidae</taxon>
        <taxon>Acropora</taxon>
    </lineage>
</organism>
<dbReference type="InterPro" id="IPR000477">
    <property type="entry name" value="RT_dom"/>
</dbReference>
<reference evidence="3" key="2">
    <citation type="journal article" date="2023" name="Science">
        <title>Genomic signatures of disease resistance in endangered staghorn corals.</title>
        <authorList>
            <person name="Vollmer S.V."/>
            <person name="Selwyn J.D."/>
            <person name="Despard B.A."/>
            <person name="Roesel C.L."/>
        </authorList>
    </citation>
    <scope>NUCLEOTIDE SEQUENCE</scope>
    <source>
        <strain evidence="3">K2</strain>
    </source>
</reference>
<dbReference type="Pfam" id="PF00078">
    <property type="entry name" value="RVT_1"/>
    <property type="match status" value="1"/>
</dbReference>
<dbReference type="EMBL" id="JARQWQ010000179">
    <property type="protein sequence ID" value="KAK2547536.1"/>
    <property type="molecule type" value="Genomic_DNA"/>
</dbReference>
<feature type="domain" description="Reverse transcriptase" evidence="2">
    <location>
        <begin position="964"/>
        <end position="1170"/>
    </location>
</feature>
<name>A0AAD9PRI1_ACRCE</name>
<dbReference type="InterPro" id="IPR005312">
    <property type="entry name" value="DUF1759"/>
</dbReference>
<accession>A0AAD9PRI1</accession>
<dbReference type="Pfam" id="PF05585">
    <property type="entry name" value="DUF1758"/>
    <property type="match status" value="1"/>
</dbReference>
<dbReference type="GO" id="GO:0003676">
    <property type="term" value="F:nucleic acid binding"/>
    <property type="evidence" value="ECO:0007669"/>
    <property type="project" value="InterPro"/>
</dbReference>
<gene>
    <name evidence="3" type="ORF">P5673_032453</name>
</gene>
<reference evidence="3" key="1">
    <citation type="journal article" date="2023" name="G3 (Bethesda)">
        <title>Whole genome assembly and annotation of the endangered Caribbean coral Acropora cervicornis.</title>
        <authorList>
            <person name="Selwyn J.D."/>
            <person name="Vollmer S.V."/>
        </authorList>
    </citation>
    <scope>NUCLEOTIDE SEQUENCE</scope>
    <source>
        <strain evidence="3">K2</strain>
    </source>
</reference>
<evidence type="ECO:0000313" key="4">
    <source>
        <dbReference type="Proteomes" id="UP001249851"/>
    </source>
</evidence>
<evidence type="ECO:0000313" key="3">
    <source>
        <dbReference type="EMBL" id="KAK2547536.1"/>
    </source>
</evidence>
<keyword evidence="3" id="KW-0548">Nucleotidyltransferase</keyword>
<evidence type="ECO:0000259" key="2">
    <source>
        <dbReference type="PROSITE" id="PS50878"/>
    </source>
</evidence>
<dbReference type="PANTHER" id="PTHR47331:SF5">
    <property type="entry name" value="RIBONUCLEASE H"/>
    <property type="match status" value="1"/>
</dbReference>
<dbReference type="PROSITE" id="PS50878">
    <property type="entry name" value="RT_POL"/>
    <property type="match status" value="1"/>
</dbReference>
<evidence type="ECO:0000256" key="1">
    <source>
        <dbReference type="SAM" id="MobiDB-lite"/>
    </source>
</evidence>
<dbReference type="SUPFAM" id="SSF56672">
    <property type="entry name" value="DNA/RNA polymerases"/>
    <property type="match status" value="2"/>
</dbReference>
<protein>
    <submittedName>
        <fullName evidence="3">RNA-directed DNA polymerase from transposon BS</fullName>
    </submittedName>
</protein>
<dbReference type="AlphaFoldDB" id="A0AAD9PRI1"/>
<dbReference type="InterPro" id="IPR008737">
    <property type="entry name" value="DUF1758"/>
</dbReference>
<dbReference type="GO" id="GO:0008270">
    <property type="term" value="F:zinc ion binding"/>
    <property type="evidence" value="ECO:0007669"/>
    <property type="project" value="InterPro"/>
</dbReference>
<dbReference type="CDD" id="cd01650">
    <property type="entry name" value="RT_nLTR_like"/>
    <property type="match status" value="1"/>
</dbReference>
<proteinExistence type="predicted"/>
<feature type="region of interest" description="Disordered" evidence="1">
    <location>
        <begin position="104"/>
        <end position="127"/>
    </location>
</feature>
<sequence length="1170" mass="131542">MEDLSRLRRRRAVNRTFVNKTLEKIDQQLEDYTDDKSKKAKLKAFRDTLNEKLGVLTELNARILDQLDEDDFEKEIDETSELKMTIQERIINIELAIKTDSSESEYDDDIGSARSSSRASSSKKTKRLKQTVKLPKLVIKKFGGNHAEYQAFWDSFDAAIHSNEMLSDLEKLNYLRSFLEGPAVATIAGLALTKDNYKVVVDLLRERYGNKQVIISSHMESLLKLPRVNFVSDIKRVRMVYDQIEIKIRSLQALGIKAESYGSLLIPVVMEKIPEEFRLVISRKMKSDTWDVKELIEAFKEELEAREKSRFVGGSGNVVEKPWLKPKIPRDPITAAALFLPERGQANCYFCNHLGHRSFNCTSVTDPEKRKEILKKKGRCFVCLRRGHVSNCCPSEYKCKKCFGRHHISVCSGGFHLPQDVTQNATQGNAIEQPNVTQPCPGATATLHVGDKNSVLLQTATANVSNPRSGKTVQARLVFDSGSQRSYIANGLRSSLDLPSLRYENLVIKTFGAGSDQPKRCDVVQLCVSKAVGGLNLYVDAYDVPSICAPLSQQKIELAQASYEPLSSLELADSSTGGDGMPIDILIGSDFYWQFMTGEIRFGMYGGPVAINTHLGWVLSGPVYESRQMLVESSTHLSHTHVLRLDTEQKEENCPLKQELSRFWDIESLGIIPESEDAVYESFLNRVQMKDARYEVSLSWKEMHPALPDNYSLSYSRLASLIGRLRKSPEVLREYNRVIKDQQSRGIVETVTSDDATHVHYLPHREVVRSDKQTTKLRIVFDASAKRDGPSLNDCLHAGPPLTPLLMDIMMRFRCHQIALVGDIEKAFLMVGVNEALNSGALWKNWGNIKNTWKGINTIFGKIPQPTRIHSLKIGNTIYTTPDEISNRLNHHFCSMGPILANEIPPTNSKFTDYILPLPHVFSLTKTSNDIVLKLIQSLPLNKASGLDGISAKLLKEAGPIASASLTYIINPNDWKVARVTPIYKDDIKTNPNNYRPISVLLIVSKLIGKIVFNQLYAFLMRHDLLADAQSGFGPRHSTLTALLDIANDWFSNMDNGLLNGVLFLDLKKAFDTVDHEILLKKLNFYGVDSISLKWFQSYLTDRKQRTYVNGSLSDYGSTVCGVPQGSILGPLLFLIYINDLPASVACPQYQDCMLMILVSPLLLMILIYK</sequence>
<keyword evidence="3" id="KW-0808">Transferase</keyword>
<dbReference type="SMART" id="SM00343">
    <property type="entry name" value="ZnF_C2HC"/>
    <property type="match status" value="2"/>
</dbReference>
<dbReference type="Pfam" id="PF03564">
    <property type="entry name" value="DUF1759"/>
    <property type="match status" value="1"/>
</dbReference>